<dbReference type="Proteomes" id="UP000295131">
    <property type="component" value="Unassembled WGS sequence"/>
</dbReference>
<feature type="region of interest" description="Disordered" evidence="3">
    <location>
        <begin position="122"/>
        <end position="141"/>
    </location>
</feature>
<evidence type="ECO:0000256" key="3">
    <source>
        <dbReference type="SAM" id="MobiDB-lite"/>
    </source>
</evidence>
<dbReference type="PANTHER" id="PTHR43531">
    <property type="entry name" value="PROTEIN ICFG"/>
    <property type="match status" value="1"/>
</dbReference>
<dbReference type="Pfam" id="PF00015">
    <property type="entry name" value="MCPsignal"/>
    <property type="match status" value="1"/>
</dbReference>
<dbReference type="InterPro" id="IPR004089">
    <property type="entry name" value="MCPsignal_dom"/>
</dbReference>
<dbReference type="OrthoDB" id="3289104at2"/>
<evidence type="ECO:0000256" key="2">
    <source>
        <dbReference type="ARBA" id="ARBA00029447"/>
    </source>
</evidence>
<name>A0A4V3A6Z2_9HYPH</name>
<protein>
    <recommendedName>
        <fullName evidence="4">Methyl-accepting transducer domain-containing protein</fullName>
    </recommendedName>
</protein>
<evidence type="ECO:0000256" key="1">
    <source>
        <dbReference type="ARBA" id="ARBA00022500"/>
    </source>
</evidence>
<evidence type="ECO:0000313" key="5">
    <source>
        <dbReference type="EMBL" id="TDH35018.1"/>
    </source>
</evidence>
<sequence>MNAGSSTSRPDRPHRRRLPPEHFGTSSKTLITTSTSEVENGVGLVRSTGDALEDIEMKVIQVNELVETIATAAREQATGLQEVNSAINQMDQMTRQNAAMAEETAATGSMLAGEASNLQGQLSRLRLAPRDHRTVQTRSAA</sequence>
<evidence type="ECO:0000259" key="4">
    <source>
        <dbReference type="Pfam" id="PF00015"/>
    </source>
</evidence>
<reference evidence="5 6" key="1">
    <citation type="journal article" date="2013" name="Int. J. Syst. Evol. Microbiol.">
        <title>Hoeflea suaedae sp. nov., an endophytic bacterium isolated from the root of the halophyte Suaeda maritima.</title>
        <authorList>
            <person name="Chung E.J."/>
            <person name="Park J.A."/>
            <person name="Pramanik P."/>
            <person name="Bibi F."/>
            <person name="Jeon C.O."/>
            <person name="Chung Y.R."/>
        </authorList>
    </citation>
    <scope>NUCLEOTIDE SEQUENCE [LARGE SCALE GENOMIC DNA]</scope>
    <source>
        <strain evidence="5 6">YC6898</strain>
    </source>
</reference>
<feature type="domain" description="Methyl-accepting transducer" evidence="4">
    <location>
        <begin position="27"/>
        <end position="94"/>
    </location>
</feature>
<dbReference type="PANTHER" id="PTHR43531:SF11">
    <property type="entry name" value="METHYL-ACCEPTING CHEMOTAXIS PROTEIN 3"/>
    <property type="match status" value="1"/>
</dbReference>
<dbReference type="Gene3D" id="1.10.287.950">
    <property type="entry name" value="Methyl-accepting chemotaxis protein"/>
    <property type="match status" value="1"/>
</dbReference>
<comment type="caution">
    <text evidence="5">The sequence shown here is derived from an EMBL/GenBank/DDBJ whole genome shotgun (WGS) entry which is preliminary data.</text>
</comment>
<keyword evidence="6" id="KW-1185">Reference proteome</keyword>
<feature type="region of interest" description="Disordered" evidence="3">
    <location>
        <begin position="1"/>
        <end position="27"/>
    </location>
</feature>
<dbReference type="SUPFAM" id="SSF58104">
    <property type="entry name" value="Methyl-accepting chemotaxis protein (MCP) signaling domain"/>
    <property type="match status" value="1"/>
</dbReference>
<dbReference type="GO" id="GO:0006935">
    <property type="term" value="P:chemotaxis"/>
    <property type="evidence" value="ECO:0007669"/>
    <property type="project" value="UniProtKB-KW"/>
</dbReference>
<accession>A0A4V3A6Z2</accession>
<dbReference type="EMBL" id="SMSI01000003">
    <property type="protein sequence ID" value="TDH35018.1"/>
    <property type="molecule type" value="Genomic_DNA"/>
</dbReference>
<proteinExistence type="inferred from homology"/>
<comment type="similarity">
    <text evidence="2">Belongs to the methyl-accepting chemotaxis (MCP) protein family.</text>
</comment>
<keyword evidence="1" id="KW-0145">Chemotaxis</keyword>
<gene>
    <name evidence="5" type="ORF">E2A64_14970</name>
</gene>
<dbReference type="GO" id="GO:0016020">
    <property type="term" value="C:membrane"/>
    <property type="evidence" value="ECO:0007669"/>
    <property type="project" value="InterPro"/>
</dbReference>
<dbReference type="GO" id="GO:0007165">
    <property type="term" value="P:signal transduction"/>
    <property type="evidence" value="ECO:0007669"/>
    <property type="project" value="InterPro"/>
</dbReference>
<organism evidence="5 6">
    <name type="scientific">Pseudohoeflea suaedae</name>
    <dbReference type="NCBI Taxonomy" id="877384"/>
    <lineage>
        <taxon>Bacteria</taxon>
        <taxon>Pseudomonadati</taxon>
        <taxon>Pseudomonadota</taxon>
        <taxon>Alphaproteobacteria</taxon>
        <taxon>Hyphomicrobiales</taxon>
        <taxon>Rhizobiaceae</taxon>
        <taxon>Pseudohoeflea</taxon>
    </lineage>
</organism>
<dbReference type="RefSeq" id="WP_133285303.1">
    <property type="nucleotide sequence ID" value="NZ_SMSI01000003.1"/>
</dbReference>
<dbReference type="AlphaFoldDB" id="A0A4V3A6Z2"/>
<dbReference type="InterPro" id="IPR051310">
    <property type="entry name" value="MCP_chemotaxis"/>
</dbReference>
<evidence type="ECO:0000313" key="6">
    <source>
        <dbReference type="Proteomes" id="UP000295131"/>
    </source>
</evidence>